<dbReference type="AlphaFoldDB" id="A0A8D8USW5"/>
<organism evidence="2">
    <name type="scientific">Cacopsylla melanoneura</name>
    <dbReference type="NCBI Taxonomy" id="428564"/>
    <lineage>
        <taxon>Eukaryota</taxon>
        <taxon>Metazoa</taxon>
        <taxon>Ecdysozoa</taxon>
        <taxon>Arthropoda</taxon>
        <taxon>Hexapoda</taxon>
        <taxon>Insecta</taxon>
        <taxon>Pterygota</taxon>
        <taxon>Neoptera</taxon>
        <taxon>Paraneoptera</taxon>
        <taxon>Hemiptera</taxon>
        <taxon>Sternorrhyncha</taxon>
        <taxon>Psylloidea</taxon>
        <taxon>Psyllidae</taxon>
        <taxon>Psyllinae</taxon>
        <taxon>Cacopsylla</taxon>
    </lineage>
</organism>
<protein>
    <submittedName>
        <fullName evidence="2">Uncharacterized protein</fullName>
    </submittedName>
</protein>
<dbReference type="InterPro" id="IPR036514">
    <property type="entry name" value="SGNH_hydro_sf"/>
</dbReference>
<name>A0A8D8USW5_9HEMI</name>
<evidence type="ECO:0000256" key="1">
    <source>
        <dbReference type="SAM" id="MobiDB-lite"/>
    </source>
</evidence>
<reference evidence="2" key="1">
    <citation type="submission" date="2021-05" db="EMBL/GenBank/DDBJ databases">
        <authorList>
            <person name="Alioto T."/>
            <person name="Alioto T."/>
            <person name="Gomez Garrido J."/>
        </authorList>
    </citation>
    <scope>NUCLEOTIDE SEQUENCE</scope>
</reference>
<dbReference type="Gene3D" id="3.40.50.1110">
    <property type="entry name" value="SGNH hydrolase"/>
    <property type="match status" value="1"/>
</dbReference>
<dbReference type="EMBL" id="HBUF01348346">
    <property type="protein sequence ID" value="CAG6711541.1"/>
    <property type="molecule type" value="Transcribed_RNA"/>
</dbReference>
<dbReference type="EMBL" id="HBUF01348344">
    <property type="protein sequence ID" value="CAG6711533.1"/>
    <property type="molecule type" value="Transcribed_RNA"/>
</dbReference>
<dbReference type="EMBL" id="HBUF01348345">
    <property type="protein sequence ID" value="CAG6711537.1"/>
    <property type="molecule type" value="Transcribed_RNA"/>
</dbReference>
<feature type="region of interest" description="Disordered" evidence="1">
    <location>
        <begin position="157"/>
        <end position="190"/>
    </location>
</feature>
<accession>A0A8D8USW5</accession>
<proteinExistence type="predicted"/>
<dbReference type="SUPFAM" id="SSF52266">
    <property type="entry name" value="SGNH hydrolase"/>
    <property type="match status" value="1"/>
</dbReference>
<evidence type="ECO:0000313" key="2">
    <source>
        <dbReference type="EMBL" id="CAG6711533.1"/>
    </source>
</evidence>
<sequence length="219" mass="25887">MNAVISIGTNDLYKTDTETFIKELEDTCKPFNRTILISTPPQTNQKINQDIINFNTRIKHHFKTKNRIDILNTHNFIKKQHLARDGVHLGWKAKRWLAIKISTLIQNEDNNTQTKEISTQEKCPKTNKTNEPIKKAQEKPWNEQFLRWQQQKNERWQQLAQVLSRKNTETQQHQNNNEKRDKDWPALQPKPMNITKTATNTSYDNMTNGIQTDSAYFFH</sequence>